<dbReference type="EMBL" id="AP019514">
    <property type="protein sequence ID" value="BBI59416.1"/>
    <property type="molecule type" value="Genomic_DNA"/>
</dbReference>
<evidence type="ECO:0000313" key="2">
    <source>
        <dbReference type="Proteomes" id="UP000320231"/>
    </source>
</evidence>
<protein>
    <recommendedName>
        <fullName evidence="3">Peptidase M24 domain-containing protein</fullName>
    </recommendedName>
</protein>
<name>A0A455U0K3_9GAMM</name>
<dbReference type="AlphaFoldDB" id="A0A455U0K3"/>
<reference evidence="1 2" key="1">
    <citation type="journal article" date="2019" name="Microbiol. Resour. Announc.">
        <title>Complete Genome Sequence of Halomonas sulfidaeris Strain Esulfide1 Isolated from a Metal Sulfide Rock at a Depth of 2,200 Meters, Obtained Using Nanopore Sequencing.</title>
        <authorList>
            <person name="Saito M."/>
            <person name="Nishigata A."/>
            <person name="Galipon J."/>
            <person name="Arakawa K."/>
        </authorList>
    </citation>
    <scope>NUCLEOTIDE SEQUENCE [LARGE SCALE GENOMIC DNA]</scope>
    <source>
        <strain evidence="1 2">ATCC BAA-803</strain>
    </source>
</reference>
<evidence type="ECO:0008006" key="3">
    <source>
        <dbReference type="Google" id="ProtNLM"/>
    </source>
</evidence>
<dbReference type="Gene3D" id="3.90.230.10">
    <property type="entry name" value="Creatinase/methionine aminopeptidase superfamily"/>
    <property type="match status" value="1"/>
</dbReference>
<gene>
    <name evidence="1" type="ORF">HSBAA_07220</name>
</gene>
<accession>A0A455U0K3</accession>
<organism evidence="1 2">
    <name type="scientific">Vreelandella sulfidaeris</name>
    <dbReference type="NCBI Taxonomy" id="115553"/>
    <lineage>
        <taxon>Bacteria</taxon>
        <taxon>Pseudomonadati</taxon>
        <taxon>Pseudomonadota</taxon>
        <taxon>Gammaproteobacteria</taxon>
        <taxon>Oceanospirillales</taxon>
        <taxon>Halomonadaceae</taxon>
        <taxon>Vreelandella</taxon>
    </lineage>
</organism>
<dbReference type="KEGG" id="hsr:HSBAA_07220"/>
<dbReference type="SUPFAM" id="SSF55920">
    <property type="entry name" value="Creatinase/aminopeptidase"/>
    <property type="match status" value="1"/>
</dbReference>
<dbReference type="Proteomes" id="UP000320231">
    <property type="component" value="Chromosome"/>
</dbReference>
<dbReference type="InterPro" id="IPR036005">
    <property type="entry name" value="Creatinase/aminopeptidase-like"/>
</dbReference>
<proteinExistence type="predicted"/>
<evidence type="ECO:0000313" key="1">
    <source>
        <dbReference type="EMBL" id="BBI59416.1"/>
    </source>
</evidence>
<sequence>MNVPIKTPSEVEHMREAGRQAASVIEMITPHIQAGISTGKSTVSVMSILLTSWAQPLHR</sequence>